<dbReference type="SUPFAM" id="SSF53098">
    <property type="entry name" value="Ribonuclease H-like"/>
    <property type="match status" value="1"/>
</dbReference>
<evidence type="ECO:0000313" key="2">
    <source>
        <dbReference type="EMBL" id="KAH9362007.1"/>
    </source>
</evidence>
<comment type="caution">
    <text evidence="2">The sequence shown here is derived from an EMBL/GenBank/DDBJ whole genome shotgun (WGS) entry which is preliminary data.</text>
</comment>
<dbReference type="GO" id="GO:0046983">
    <property type="term" value="F:protein dimerization activity"/>
    <property type="evidence" value="ECO:0007669"/>
    <property type="project" value="InterPro"/>
</dbReference>
<feature type="domain" description="HAT C-terminal dimerisation" evidence="1">
    <location>
        <begin position="108"/>
        <end position="171"/>
    </location>
</feature>
<organism evidence="2 3">
    <name type="scientific">Haemaphysalis longicornis</name>
    <name type="common">Bush tick</name>
    <dbReference type="NCBI Taxonomy" id="44386"/>
    <lineage>
        <taxon>Eukaryota</taxon>
        <taxon>Metazoa</taxon>
        <taxon>Ecdysozoa</taxon>
        <taxon>Arthropoda</taxon>
        <taxon>Chelicerata</taxon>
        <taxon>Arachnida</taxon>
        <taxon>Acari</taxon>
        <taxon>Parasitiformes</taxon>
        <taxon>Ixodida</taxon>
        <taxon>Ixodoidea</taxon>
        <taxon>Ixodidae</taxon>
        <taxon>Haemaphysalinae</taxon>
        <taxon>Haemaphysalis</taxon>
    </lineage>
</organism>
<keyword evidence="3" id="KW-1185">Reference proteome</keyword>
<evidence type="ECO:0000259" key="1">
    <source>
        <dbReference type="Pfam" id="PF05699"/>
    </source>
</evidence>
<name>A0A9J6FGT9_HAELO</name>
<proteinExistence type="predicted"/>
<dbReference type="OrthoDB" id="7555380at2759"/>
<dbReference type="InterPro" id="IPR012337">
    <property type="entry name" value="RNaseH-like_sf"/>
</dbReference>
<sequence>MHVRACQLGSVFRDALEKSSLSGERKTTILERCCAFMIACVKSTLKRLPSNMKLLGDLNLLHCYNIRKFSFDVIFKDFAKFIPPLSTSAMESEYCFLHCRLDELCHENVTVFWKNVLDAKNSAGARMFPLLSQIAISLLTLPVSNAAIERVLSQVTLTKTGLRDRMSIETLENILHVKFGLTRGGKCCKDFTPSDIFLDRFNTTAMYTGGAVCTPN</sequence>
<dbReference type="VEuPathDB" id="VectorBase:HLOH_047493"/>
<dbReference type="Pfam" id="PF05699">
    <property type="entry name" value="Dimer_Tnp_hAT"/>
    <property type="match status" value="1"/>
</dbReference>
<dbReference type="EMBL" id="JABSTR010000001">
    <property type="protein sequence ID" value="KAH9362007.1"/>
    <property type="molecule type" value="Genomic_DNA"/>
</dbReference>
<dbReference type="InterPro" id="IPR008906">
    <property type="entry name" value="HATC_C_dom"/>
</dbReference>
<dbReference type="OMA" id="DELCHEN"/>
<dbReference type="Proteomes" id="UP000821853">
    <property type="component" value="Chromosome 1"/>
</dbReference>
<reference evidence="2 3" key="1">
    <citation type="journal article" date="2020" name="Cell">
        <title>Large-Scale Comparative Analyses of Tick Genomes Elucidate Their Genetic Diversity and Vector Capacities.</title>
        <authorList>
            <consortium name="Tick Genome and Microbiome Consortium (TIGMIC)"/>
            <person name="Jia N."/>
            <person name="Wang J."/>
            <person name="Shi W."/>
            <person name="Du L."/>
            <person name="Sun Y."/>
            <person name="Zhan W."/>
            <person name="Jiang J.F."/>
            <person name="Wang Q."/>
            <person name="Zhang B."/>
            <person name="Ji P."/>
            <person name="Bell-Sakyi L."/>
            <person name="Cui X.M."/>
            <person name="Yuan T.T."/>
            <person name="Jiang B.G."/>
            <person name="Yang W.F."/>
            <person name="Lam T.T."/>
            <person name="Chang Q.C."/>
            <person name="Ding S.J."/>
            <person name="Wang X.J."/>
            <person name="Zhu J.G."/>
            <person name="Ruan X.D."/>
            <person name="Zhao L."/>
            <person name="Wei J.T."/>
            <person name="Ye R.Z."/>
            <person name="Que T.C."/>
            <person name="Du C.H."/>
            <person name="Zhou Y.H."/>
            <person name="Cheng J.X."/>
            <person name="Dai P.F."/>
            <person name="Guo W.B."/>
            <person name="Han X.H."/>
            <person name="Huang E.J."/>
            <person name="Li L.F."/>
            <person name="Wei W."/>
            <person name="Gao Y.C."/>
            <person name="Liu J.Z."/>
            <person name="Shao H.Z."/>
            <person name="Wang X."/>
            <person name="Wang C.C."/>
            <person name="Yang T.C."/>
            <person name="Huo Q.B."/>
            <person name="Li W."/>
            <person name="Chen H.Y."/>
            <person name="Chen S.E."/>
            <person name="Zhou L.G."/>
            <person name="Ni X.B."/>
            <person name="Tian J.H."/>
            <person name="Sheng Y."/>
            <person name="Liu T."/>
            <person name="Pan Y.S."/>
            <person name="Xia L.Y."/>
            <person name="Li J."/>
            <person name="Zhao F."/>
            <person name="Cao W.C."/>
        </authorList>
    </citation>
    <scope>NUCLEOTIDE SEQUENCE [LARGE SCALE GENOMIC DNA]</scope>
    <source>
        <strain evidence="2">HaeL-2018</strain>
    </source>
</reference>
<accession>A0A9J6FGT9</accession>
<gene>
    <name evidence="2" type="ORF">HPB48_014946</name>
</gene>
<protein>
    <recommendedName>
        <fullName evidence="1">HAT C-terminal dimerisation domain-containing protein</fullName>
    </recommendedName>
</protein>
<dbReference type="AlphaFoldDB" id="A0A9J6FGT9"/>
<evidence type="ECO:0000313" key="3">
    <source>
        <dbReference type="Proteomes" id="UP000821853"/>
    </source>
</evidence>